<dbReference type="EMBL" id="RQJO01000010">
    <property type="protein sequence ID" value="RRB00872.1"/>
    <property type="molecule type" value="Genomic_DNA"/>
</dbReference>
<accession>A0A3P1BIS2</accession>
<evidence type="ECO:0000313" key="2">
    <source>
        <dbReference type="Proteomes" id="UP000271925"/>
    </source>
</evidence>
<protein>
    <submittedName>
        <fullName evidence="1">Uncharacterized protein</fullName>
    </submittedName>
</protein>
<evidence type="ECO:0000313" key="1">
    <source>
        <dbReference type="EMBL" id="RRB00872.1"/>
    </source>
</evidence>
<gene>
    <name evidence="1" type="ORF">EHT25_22025</name>
</gene>
<dbReference type="AlphaFoldDB" id="A0A3P1BIS2"/>
<proteinExistence type="predicted"/>
<organism evidence="1 2">
    <name type="scientific">Larkinella rosea</name>
    <dbReference type="NCBI Taxonomy" id="2025312"/>
    <lineage>
        <taxon>Bacteria</taxon>
        <taxon>Pseudomonadati</taxon>
        <taxon>Bacteroidota</taxon>
        <taxon>Cytophagia</taxon>
        <taxon>Cytophagales</taxon>
        <taxon>Spirosomataceae</taxon>
        <taxon>Larkinella</taxon>
    </lineage>
</organism>
<sequence length="95" mass="11003">MKLTWTFYSKTNQPITLTVVYVPELDRHPLESGGFLDIESNRAYVDWATFKRFDDASIQVRKDAFGRLVRVTKNEEVKLGNALVRFDPEGRNPVQ</sequence>
<dbReference type="Proteomes" id="UP000271925">
    <property type="component" value="Unassembled WGS sequence"/>
</dbReference>
<keyword evidence="2" id="KW-1185">Reference proteome</keyword>
<reference evidence="1 2" key="1">
    <citation type="submission" date="2018-11" db="EMBL/GenBank/DDBJ databases">
        <authorList>
            <person name="Zhou Z."/>
            <person name="Wang G."/>
        </authorList>
    </citation>
    <scope>NUCLEOTIDE SEQUENCE [LARGE SCALE GENOMIC DNA]</scope>
    <source>
        <strain evidence="1 2">KCTC52004</strain>
    </source>
</reference>
<name>A0A3P1BIS2_9BACT</name>
<dbReference type="OrthoDB" id="964347at2"/>
<dbReference type="RefSeq" id="WP_124877337.1">
    <property type="nucleotide sequence ID" value="NZ_RQJO01000010.1"/>
</dbReference>
<comment type="caution">
    <text evidence="1">The sequence shown here is derived from an EMBL/GenBank/DDBJ whole genome shotgun (WGS) entry which is preliminary data.</text>
</comment>